<gene>
    <name evidence="1" type="ORF">LOD99_5127</name>
</gene>
<dbReference type="Proteomes" id="UP001165289">
    <property type="component" value="Unassembled WGS sequence"/>
</dbReference>
<comment type="caution">
    <text evidence="1">The sequence shown here is derived from an EMBL/GenBank/DDBJ whole genome shotgun (WGS) entry which is preliminary data.</text>
</comment>
<name>A0AAV7JSQ1_9METZ</name>
<evidence type="ECO:0000313" key="1">
    <source>
        <dbReference type="EMBL" id="KAI6651519.1"/>
    </source>
</evidence>
<organism evidence="1 2">
    <name type="scientific">Oopsacas minuta</name>
    <dbReference type="NCBI Taxonomy" id="111878"/>
    <lineage>
        <taxon>Eukaryota</taxon>
        <taxon>Metazoa</taxon>
        <taxon>Porifera</taxon>
        <taxon>Hexactinellida</taxon>
        <taxon>Hexasterophora</taxon>
        <taxon>Lyssacinosida</taxon>
        <taxon>Leucopsacidae</taxon>
        <taxon>Oopsacas</taxon>
    </lineage>
</organism>
<protein>
    <submittedName>
        <fullName evidence="1">Uncharacterized protein</fullName>
    </submittedName>
</protein>
<evidence type="ECO:0000313" key="2">
    <source>
        <dbReference type="Proteomes" id="UP001165289"/>
    </source>
</evidence>
<reference evidence="1 2" key="1">
    <citation type="journal article" date="2023" name="BMC Biol.">
        <title>The compact genome of the sponge Oopsacas minuta (Hexactinellida) is lacking key metazoan core genes.</title>
        <authorList>
            <person name="Santini S."/>
            <person name="Schenkelaars Q."/>
            <person name="Jourda C."/>
            <person name="Duchesne M."/>
            <person name="Belahbib H."/>
            <person name="Rocher C."/>
            <person name="Selva M."/>
            <person name="Riesgo A."/>
            <person name="Vervoort M."/>
            <person name="Leys S.P."/>
            <person name="Kodjabachian L."/>
            <person name="Le Bivic A."/>
            <person name="Borchiellini C."/>
            <person name="Claverie J.M."/>
            <person name="Renard E."/>
        </authorList>
    </citation>
    <scope>NUCLEOTIDE SEQUENCE [LARGE SCALE GENOMIC DNA]</scope>
    <source>
        <strain evidence="1">SPO-2</strain>
    </source>
</reference>
<dbReference type="EMBL" id="JAKMXF010000303">
    <property type="protein sequence ID" value="KAI6651519.1"/>
    <property type="molecule type" value="Genomic_DNA"/>
</dbReference>
<proteinExistence type="predicted"/>
<dbReference type="AlphaFoldDB" id="A0AAV7JSQ1"/>
<sequence length="418" mass="47692">MKNLRNNWITDKLQELSFVEGGIEYLACWKDIQALYEEDKRAHYDSQSLHIHQYFLNLSKDSVPLVCQVFHEKTVAALKALKNAVNPQEGTISNDKVQRCSHHVSVNSSPIRIGPSCCFFSRSSGKAFGQARQRHGGNFYIDVGDVISACKAQRLHQMLKFNIIPQGCLEWKCPYCTAPIVLEDIDVMLETSTEDTQTFLDSTDTLKHEVVFIAGFLTYKHLGPGEGDEVSSEFLQEHDRGGLRVPTLDTTCFVYIAINLLGKLPESKNRCQVYIMKILSYVDSPLSEKWELSCTLVNTLLKVQVNHTSDREPHMAVFDGRRTSIAYLQILSLSSLYLNSYSRFIPSLCLTLPIKVEIKILLYMEKFENHKTKTKSISDRLTNSIDSSYATYHSINIHLSYLTRTNYEIFTILPYMEV</sequence>
<keyword evidence="2" id="KW-1185">Reference proteome</keyword>
<accession>A0AAV7JSQ1</accession>